<feature type="compositionally biased region" description="Basic and acidic residues" evidence="7">
    <location>
        <begin position="178"/>
        <end position="187"/>
    </location>
</feature>
<keyword evidence="10" id="KW-1185">Reference proteome</keyword>
<feature type="region of interest" description="Disordered" evidence="7">
    <location>
        <begin position="1"/>
        <end position="45"/>
    </location>
</feature>
<dbReference type="AlphaFoldDB" id="U3KNY6"/>
<organism evidence="9 10">
    <name type="scientific">Oryctolagus cuniculus</name>
    <name type="common">Rabbit</name>
    <dbReference type="NCBI Taxonomy" id="9986"/>
    <lineage>
        <taxon>Eukaryota</taxon>
        <taxon>Metazoa</taxon>
        <taxon>Chordata</taxon>
        <taxon>Craniata</taxon>
        <taxon>Vertebrata</taxon>
        <taxon>Euteleostomi</taxon>
        <taxon>Mammalia</taxon>
        <taxon>Eutheria</taxon>
        <taxon>Euarchontoglires</taxon>
        <taxon>Glires</taxon>
        <taxon>Lagomorpha</taxon>
        <taxon>Leporidae</taxon>
        <taxon>Oryctolagus</taxon>
    </lineage>
</organism>
<keyword evidence="3 5" id="KW-0371">Homeobox</keyword>
<dbReference type="GO" id="GO:0005634">
    <property type="term" value="C:nucleus"/>
    <property type="evidence" value="ECO:0007669"/>
    <property type="project" value="UniProtKB-SubCell"/>
</dbReference>
<dbReference type="SMR" id="U3KNY6"/>
<dbReference type="SMART" id="SM00389">
    <property type="entry name" value="HOX"/>
    <property type="match status" value="1"/>
</dbReference>
<reference evidence="9" key="3">
    <citation type="submission" date="2025-09" db="UniProtKB">
        <authorList>
            <consortium name="Ensembl"/>
        </authorList>
    </citation>
    <scope>IDENTIFICATION</scope>
    <source>
        <strain evidence="9">Thorbecke</strain>
    </source>
</reference>
<dbReference type="Ensembl" id="ENSOCUT00000033898.2">
    <property type="protein sequence ID" value="ENSOCUP00000026946.2"/>
    <property type="gene ID" value="ENSOCUG00000024319.3"/>
</dbReference>
<dbReference type="HOGENOM" id="CLU_098688_0_0_1"/>
<gene>
    <name evidence="9" type="primary">LOC103351908</name>
</gene>
<feature type="domain" description="Homeobox" evidence="8">
    <location>
        <begin position="247"/>
        <end position="307"/>
    </location>
</feature>
<dbReference type="InParanoid" id="U3KNY6"/>
<protein>
    <recommendedName>
        <fullName evidence="8">Homeobox domain-containing protein</fullName>
    </recommendedName>
</protein>
<reference evidence="9 10" key="1">
    <citation type="journal article" date="2011" name="Nature">
        <title>A high-resolution map of human evolutionary constraint using 29 mammals.</title>
        <authorList>
            <person name="Lindblad-Toh K."/>
            <person name="Garber M."/>
            <person name="Zuk O."/>
            <person name="Lin M.F."/>
            <person name="Parker B.J."/>
            <person name="Washietl S."/>
            <person name="Kheradpour P."/>
            <person name="Ernst J."/>
            <person name="Jordan G."/>
            <person name="Mauceli E."/>
            <person name="Ward L.D."/>
            <person name="Lowe C.B."/>
            <person name="Holloway A.K."/>
            <person name="Clamp M."/>
            <person name="Gnerre S."/>
            <person name="Alfoldi J."/>
            <person name="Beal K."/>
            <person name="Chang J."/>
            <person name="Clawson H."/>
            <person name="Cuff J."/>
            <person name="Di Palma F."/>
            <person name="Fitzgerald S."/>
            <person name="Flicek P."/>
            <person name="Guttman M."/>
            <person name="Hubisz M.J."/>
            <person name="Jaffe D.B."/>
            <person name="Jungreis I."/>
            <person name="Kent W.J."/>
            <person name="Kostka D."/>
            <person name="Lara M."/>
            <person name="Martins A.L."/>
            <person name="Massingham T."/>
            <person name="Moltke I."/>
            <person name="Raney B.J."/>
            <person name="Rasmussen M.D."/>
            <person name="Robinson J."/>
            <person name="Stark A."/>
            <person name="Vilella A.J."/>
            <person name="Wen J."/>
            <person name="Xie X."/>
            <person name="Zody M.C."/>
            <person name="Baldwin J."/>
            <person name="Bloom T."/>
            <person name="Chin C.W."/>
            <person name="Heiman D."/>
            <person name="Nicol R."/>
            <person name="Nusbaum C."/>
            <person name="Young S."/>
            <person name="Wilkinson J."/>
            <person name="Worley K.C."/>
            <person name="Kovar C.L."/>
            <person name="Muzny D.M."/>
            <person name="Gibbs R.A."/>
            <person name="Cree A."/>
            <person name="Dihn H.H."/>
            <person name="Fowler G."/>
            <person name="Jhangiani S."/>
            <person name="Joshi V."/>
            <person name="Lee S."/>
            <person name="Lewis L.R."/>
            <person name="Nazareth L.V."/>
            <person name="Okwuonu G."/>
            <person name="Santibanez J."/>
            <person name="Warren W.C."/>
            <person name="Mardis E.R."/>
            <person name="Weinstock G.M."/>
            <person name="Wilson R.K."/>
            <person name="Delehaunty K."/>
            <person name="Dooling D."/>
            <person name="Fronik C."/>
            <person name="Fulton L."/>
            <person name="Fulton B."/>
            <person name="Graves T."/>
            <person name="Minx P."/>
            <person name="Sodergren E."/>
            <person name="Birney E."/>
            <person name="Margulies E.H."/>
            <person name="Herrero J."/>
            <person name="Green E.D."/>
            <person name="Haussler D."/>
            <person name="Siepel A."/>
            <person name="Goldman N."/>
            <person name="Pollard K.S."/>
            <person name="Pedersen J.S."/>
            <person name="Lander E.S."/>
            <person name="Kellis M."/>
        </authorList>
    </citation>
    <scope>NUCLEOTIDE SEQUENCE [LARGE SCALE GENOMIC DNA]</scope>
    <source>
        <strain evidence="9 10">Thorbecke inbred</strain>
    </source>
</reference>
<accession>U3KNY6</accession>
<dbReference type="Pfam" id="PF00046">
    <property type="entry name" value="Homeodomain"/>
    <property type="match status" value="1"/>
</dbReference>
<evidence type="ECO:0000256" key="6">
    <source>
        <dbReference type="RuleBase" id="RU000682"/>
    </source>
</evidence>
<comment type="subcellular location">
    <subcellularLocation>
        <location evidence="1 5 6">Nucleus</location>
    </subcellularLocation>
</comment>
<dbReference type="ExpressionAtlas" id="U3KNY6">
    <property type="expression patterns" value="baseline"/>
</dbReference>
<feature type="compositionally biased region" description="Low complexity" evidence="7">
    <location>
        <begin position="1"/>
        <end position="31"/>
    </location>
</feature>
<dbReference type="PANTHER" id="PTHR24329:SF545">
    <property type="entry name" value="HOMEOBOX PROTEIN ESX1"/>
    <property type="match status" value="1"/>
</dbReference>
<feature type="DNA-binding region" description="Homeobox" evidence="5">
    <location>
        <begin position="249"/>
        <end position="308"/>
    </location>
</feature>
<dbReference type="GeneTree" id="ENSGT00940000163297"/>
<sequence>AGSSRGCRPGSRSPSPLCRFASSSPPSTGPGAPAPTVPSSSPPAAACSALASVFSLASPPAAPTAAITRRENGRSPGAQRRRHGLPQPGSGGAAGRSRRSVPPSTGTGLEGTPGNQLFPERSEWSGRCRAAAGAARRPRQSPASPYTPSENALTFLWLCPRTDATPTVIAAVGAAGGDAKEKTEAKAEQAAAGGEEEGTVGAGAPGPVDGGDDDANLQSGEGDREPGRQPREEPAQEDAEGRQPDDAQYRVCRSTFSRLQLQELESVFQRTQYPDVFARKNLAINLNVTEARVQVWFKNRRVKWRRHQRASMLRNVPPVTLGIILNRPHNAIFAQEPDWRWVLLEPPSLSPKLSMPPMPPPPMPPPPMPPPPMPPPPMPPPPSHSFGMASVGLEWAPVISGHFVVPFL</sequence>
<dbReference type="Gene3D" id="1.10.10.60">
    <property type="entry name" value="Homeodomain-like"/>
    <property type="match status" value="1"/>
</dbReference>
<dbReference type="FunFam" id="1.10.10.60:FF:000679">
    <property type="entry name" value="Homeobox protein aristaless"/>
    <property type="match status" value="1"/>
</dbReference>
<proteinExistence type="predicted"/>
<evidence type="ECO:0000259" key="8">
    <source>
        <dbReference type="PROSITE" id="PS50071"/>
    </source>
</evidence>
<dbReference type="Proteomes" id="UP000001811">
    <property type="component" value="Chromosome X"/>
</dbReference>
<dbReference type="PROSITE" id="PS50071">
    <property type="entry name" value="HOMEOBOX_2"/>
    <property type="match status" value="1"/>
</dbReference>
<dbReference type="InterPro" id="IPR001356">
    <property type="entry name" value="HD"/>
</dbReference>
<dbReference type="eggNOG" id="KOG0490">
    <property type="taxonomic scope" value="Eukaryota"/>
</dbReference>
<name>U3KNY6_RABIT</name>
<feature type="compositionally biased region" description="Basic and acidic residues" evidence="7">
    <location>
        <begin position="221"/>
        <end position="247"/>
    </location>
</feature>
<dbReference type="SUPFAM" id="SSF46689">
    <property type="entry name" value="Homeodomain-like"/>
    <property type="match status" value="1"/>
</dbReference>
<evidence type="ECO:0000256" key="1">
    <source>
        <dbReference type="ARBA" id="ARBA00004123"/>
    </source>
</evidence>
<keyword evidence="4 5" id="KW-0539">Nucleus</keyword>
<reference evidence="9" key="2">
    <citation type="submission" date="2025-08" db="UniProtKB">
        <authorList>
            <consortium name="Ensembl"/>
        </authorList>
    </citation>
    <scope>IDENTIFICATION</scope>
    <source>
        <strain evidence="9">Thorbecke</strain>
    </source>
</reference>
<evidence type="ECO:0000256" key="3">
    <source>
        <dbReference type="ARBA" id="ARBA00023155"/>
    </source>
</evidence>
<feature type="compositionally biased region" description="Low complexity" evidence="7">
    <location>
        <begin position="127"/>
        <end position="144"/>
    </location>
</feature>
<dbReference type="GO" id="GO:0000977">
    <property type="term" value="F:RNA polymerase II transcription regulatory region sequence-specific DNA binding"/>
    <property type="evidence" value="ECO:0007669"/>
    <property type="project" value="TreeGrafter"/>
</dbReference>
<dbReference type="Bgee" id="ENSOCUG00000024319">
    <property type="expression patterns" value="Expressed in testis and 5 other cell types or tissues"/>
</dbReference>
<dbReference type="InterPro" id="IPR050649">
    <property type="entry name" value="Paired_Homeobox_TFs"/>
</dbReference>
<dbReference type="InterPro" id="IPR017970">
    <property type="entry name" value="Homeobox_CS"/>
</dbReference>
<feature type="region of interest" description="Disordered" evidence="7">
    <location>
        <begin position="58"/>
        <end position="149"/>
    </location>
</feature>
<dbReference type="STRING" id="9986.ENSOCUP00000026946"/>
<dbReference type="GO" id="GO:0000981">
    <property type="term" value="F:DNA-binding transcription factor activity, RNA polymerase II-specific"/>
    <property type="evidence" value="ECO:0007669"/>
    <property type="project" value="InterPro"/>
</dbReference>
<evidence type="ECO:0000256" key="2">
    <source>
        <dbReference type="ARBA" id="ARBA00023125"/>
    </source>
</evidence>
<dbReference type="InterPro" id="IPR009057">
    <property type="entry name" value="Homeodomain-like_sf"/>
</dbReference>
<dbReference type="PROSITE" id="PS00027">
    <property type="entry name" value="HOMEOBOX_1"/>
    <property type="match status" value="1"/>
</dbReference>
<evidence type="ECO:0000313" key="9">
    <source>
        <dbReference type="Ensembl" id="ENSOCUP00000026946.2"/>
    </source>
</evidence>
<evidence type="ECO:0000256" key="5">
    <source>
        <dbReference type="PROSITE-ProRule" id="PRU00108"/>
    </source>
</evidence>
<keyword evidence="2 5" id="KW-0238">DNA-binding</keyword>
<dbReference type="PANTHER" id="PTHR24329">
    <property type="entry name" value="HOMEOBOX PROTEIN ARISTALESS"/>
    <property type="match status" value="1"/>
</dbReference>
<dbReference type="EMBL" id="AAGW02041629">
    <property type="status" value="NOT_ANNOTATED_CDS"/>
    <property type="molecule type" value="Genomic_DNA"/>
</dbReference>
<evidence type="ECO:0000256" key="7">
    <source>
        <dbReference type="SAM" id="MobiDB-lite"/>
    </source>
</evidence>
<evidence type="ECO:0000313" key="10">
    <source>
        <dbReference type="Proteomes" id="UP000001811"/>
    </source>
</evidence>
<dbReference type="CDD" id="cd00086">
    <property type="entry name" value="homeodomain"/>
    <property type="match status" value="1"/>
</dbReference>
<feature type="region of interest" description="Disordered" evidence="7">
    <location>
        <begin position="176"/>
        <end position="247"/>
    </location>
</feature>
<evidence type="ECO:0000256" key="4">
    <source>
        <dbReference type="ARBA" id="ARBA00023242"/>
    </source>
</evidence>